<name>A0A8S3ZNR7_9EUPU</name>
<organism evidence="8 9">
    <name type="scientific">Candidula unifasciata</name>
    <dbReference type="NCBI Taxonomy" id="100452"/>
    <lineage>
        <taxon>Eukaryota</taxon>
        <taxon>Metazoa</taxon>
        <taxon>Spiralia</taxon>
        <taxon>Lophotrochozoa</taxon>
        <taxon>Mollusca</taxon>
        <taxon>Gastropoda</taxon>
        <taxon>Heterobranchia</taxon>
        <taxon>Euthyneura</taxon>
        <taxon>Panpulmonata</taxon>
        <taxon>Eupulmonata</taxon>
        <taxon>Stylommatophora</taxon>
        <taxon>Helicina</taxon>
        <taxon>Helicoidea</taxon>
        <taxon>Geomitridae</taxon>
        <taxon>Candidula</taxon>
    </lineage>
</organism>
<dbReference type="Pfam" id="PF07738">
    <property type="entry name" value="Sad1_UNC"/>
    <property type="match status" value="1"/>
</dbReference>
<keyword evidence="2 6" id="KW-0812">Transmembrane</keyword>
<dbReference type="PROSITE" id="PS51469">
    <property type="entry name" value="SUN"/>
    <property type="match status" value="1"/>
</dbReference>
<comment type="subcellular location">
    <subcellularLocation>
        <location evidence="1">Membrane</location>
    </subcellularLocation>
</comment>
<keyword evidence="5 6" id="KW-0472">Membrane</keyword>
<reference evidence="8" key="1">
    <citation type="submission" date="2021-04" db="EMBL/GenBank/DDBJ databases">
        <authorList>
            <consortium name="Molecular Ecology Group"/>
        </authorList>
    </citation>
    <scope>NUCLEOTIDE SEQUENCE</scope>
</reference>
<dbReference type="EMBL" id="CAJHNH020003334">
    <property type="protein sequence ID" value="CAG5129026.1"/>
    <property type="molecule type" value="Genomic_DNA"/>
</dbReference>
<dbReference type="PANTHER" id="PTHR12911:SF8">
    <property type="entry name" value="KLAROID PROTEIN-RELATED"/>
    <property type="match status" value="1"/>
</dbReference>
<proteinExistence type="predicted"/>
<evidence type="ECO:0000256" key="2">
    <source>
        <dbReference type="ARBA" id="ARBA00022692"/>
    </source>
</evidence>
<evidence type="ECO:0000256" key="3">
    <source>
        <dbReference type="ARBA" id="ARBA00022989"/>
    </source>
</evidence>
<evidence type="ECO:0000256" key="4">
    <source>
        <dbReference type="ARBA" id="ARBA00023054"/>
    </source>
</evidence>
<dbReference type="InterPro" id="IPR012919">
    <property type="entry name" value="SUN_dom"/>
</dbReference>
<evidence type="ECO:0000256" key="6">
    <source>
        <dbReference type="SAM" id="Phobius"/>
    </source>
</evidence>
<dbReference type="FunFam" id="2.60.120.260:FF:000009">
    <property type="entry name" value="SUN domain-containing protein 1 isoform X1"/>
    <property type="match status" value="1"/>
</dbReference>
<feature type="non-terminal residue" evidence="8">
    <location>
        <position position="1"/>
    </location>
</feature>
<keyword evidence="4" id="KW-0175">Coiled coil</keyword>
<evidence type="ECO:0000313" key="8">
    <source>
        <dbReference type="EMBL" id="CAG5129026.1"/>
    </source>
</evidence>
<evidence type="ECO:0000256" key="5">
    <source>
        <dbReference type="ARBA" id="ARBA00023136"/>
    </source>
</evidence>
<comment type="caution">
    <text evidence="8">The sequence shown here is derived from an EMBL/GenBank/DDBJ whole genome shotgun (WGS) entry which is preliminary data.</text>
</comment>
<dbReference type="GO" id="GO:0043495">
    <property type="term" value="F:protein-membrane adaptor activity"/>
    <property type="evidence" value="ECO:0007669"/>
    <property type="project" value="TreeGrafter"/>
</dbReference>
<keyword evidence="9" id="KW-1185">Reference proteome</keyword>
<feature type="transmembrane region" description="Helical" evidence="6">
    <location>
        <begin position="17"/>
        <end position="36"/>
    </location>
</feature>
<keyword evidence="3 6" id="KW-1133">Transmembrane helix</keyword>
<dbReference type="AlphaFoldDB" id="A0A8S3ZNR7"/>
<dbReference type="OrthoDB" id="342281at2759"/>
<protein>
    <recommendedName>
        <fullName evidence="7">SUN domain-containing protein</fullName>
    </recommendedName>
</protein>
<dbReference type="Proteomes" id="UP000678393">
    <property type="component" value="Unassembled WGS sequence"/>
</dbReference>
<gene>
    <name evidence="8" type="ORF">CUNI_LOCUS14584</name>
</gene>
<dbReference type="GO" id="GO:0034993">
    <property type="term" value="C:meiotic nuclear membrane microtubule tethering complex"/>
    <property type="evidence" value="ECO:0007669"/>
    <property type="project" value="TreeGrafter"/>
</dbReference>
<evidence type="ECO:0000313" key="9">
    <source>
        <dbReference type="Proteomes" id="UP000678393"/>
    </source>
</evidence>
<evidence type="ECO:0000259" key="7">
    <source>
        <dbReference type="PROSITE" id="PS51469"/>
    </source>
</evidence>
<dbReference type="Gene3D" id="2.60.120.260">
    <property type="entry name" value="Galactose-binding domain-like"/>
    <property type="match status" value="1"/>
</dbReference>
<feature type="domain" description="SUN" evidence="7">
    <location>
        <begin position="88"/>
        <end position="263"/>
    </location>
</feature>
<sequence>HCSNSTVQNTRTQREELQMSVFLLFVRLFLFFYMYAMTMVSHMMKLLRIIAHFVLPASWLKSTRDIVQEALAKYNADRLGLADYALESVGGSVLCSSETYFAKSGAMYSVFGIPLWYHSSNPREVIQPDVQPGKCWAMDGTHGYVMIQLAMPIMVSAISLEHIPKEVAPSGRLDSAPKDFLIIGKERTTDSPDVVLGRFTYHIDREPIQVFDIKDPYCQMKSNGNDCPINSKVFFIITLKILNNHGNPDFTCIYRLRVHGQPINTVPMD</sequence>
<dbReference type="PANTHER" id="PTHR12911">
    <property type="entry name" value="SAD1/UNC-84-LIKE PROTEIN-RELATED"/>
    <property type="match status" value="1"/>
</dbReference>
<evidence type="ECO:0000256" key="1">
    <source>
        <dbReference type="ARBA" id="ARBA00004370"/>
    </source>
</evidence>
<dbReference type="InterPro" id="IPR045119">
    <property type="entry name" value="SUN1-5"/>
</dbReference>
<accession>A0A8S3ZNR7</accession>